<dbReference type="EMBL" id="CACRXK020002617">
    <property type="protein sequence ID" value="CAB3995191.1"/>
    <property type="molecule type" value="Genomic_DNA"/>
</dbReference>
<dbReference type="InterPro" id="IPR039598">
    <property type="entry name" value="HMGXB3"/>
</dbReference>
<sequence length="276" mass="31908">MTLFVVLIKKHDTILYDTERMRIDLQTLYETLLVGYSPCHGFTQVKGHTGGFYHVVCRHGVTAASKFLTIKESVRDAADLYLSFKHIPLAFLCDTPCGFVRHLGCRAKEVTEQLWGKFCGCFEEPSLEKSPTTGINVPALVTSEYRAADKEMVDPGDTIAHPLTGMTRRYVLGDRFHAANNPHKSPLCRYHDINLLQQSNTIKTSYQESENNRKNVRRLRSSCMQNFSTHYFYNYLMDFYQNEEIVKNQKATISKILKPNEELIRDTYMRFIVKER</sequence>
<gene>
    <name evidence="1" type="ORF">PACLA_8A072974</name>
</gene>
<proteinExistence type="predicted"/>
<dbReference type="OrthoDB" id="5988265at2759"/>
<keyword evidence="2" id="KW-1185">Reference proteome</keyword>
<name>A0A6S7HID3_PARCT</name>
<evidence type="ECO:0000313" key="2">
    <source>
        <dbReference type="Proteomes" id="UP001152795"/>
    </source>
</evidence>
<reference evidence="1" key="1">
    <citation type="submission" date="2020-04" db="EMBL/GenBank/DDBJ databases">
        <authorList>
            <person name="Alioto T."/>
            <person name="Alioto T."/>
            <person name="Gomez Garrido J."/>
        </authorList>
    </citation>
    <scope>NUCLEOTIDE SEQUENCE</scope>
    <source>
        <strain evidence="1">A484AB</strain>
    </source>
</reference>
<comment type="caution">
    <text evidence="1">The sequence shown here is derived from an EMBL/GenBank/DDBJ whole genome shotgun (WGS) entry which is preliminary data.</text>
</comment>
<dbReference type="PANTHER" id="PTHR17609">
    <property type="entry name" value="HMG DOMAIN-CONTAINING PROTEIN 3"/>
    <property type="match status" value="1"/>
</dbReference>
<dbReference type="PANTHER" id="PTHR17609:SF4">
    <property type="match status" value="1"/>
</dbReference>
<dbReference type="Proteomes" id="UP001152795">
    <property type="component" value="Unassembled WGS sequence"/>
</dbReference>
<evidence type="ECO:0000313" key="1">
    <source>
        <dbReference type="EMBL" id="CAB3995191.1"/>
    </source>
</evidence>
<dbReference type="AlphaFoldDB" id="A0A6S7HID3"/>
<protein>
    <submittedName>
        <fullName evidence="1">Uncharacterized protein</fullName>
    </submittedName>
</protein>
<organism evidence="1 2">
    <name type="scientific">Paramuricea clavata</name>
    <name type="common">Red gorgonian</name>
    <name type="synonym">Violescent sea-whip</name>
    <dbReference type="NCBI Taxonomy" id="317549"/>
    <lineage>
        <taxon>Eukaryota</taxon>
        <taxon>Metazoa</taxon>
        <taxon>Cnidaria</taxon>
        <taxon>Anthozoa</taxon>
        <taxon>Octocorallia</taxon>
        <taxon>Malacalcyonacea</taxon>
        <taxon>Plexauridae</taxon>
        <taxon>Paramuricea</taxon>
    </lineage>
</organism>
<accession>A0A6S7HID3</accession>